<evidence type="ECO:0008006" key="4">
    <source>
        <dbReference type="Google" id="ProtNLM"/>
    </source>
</evidence>
<dbReference type="Gene3D" id="2.60.120.10">
    <property type="entry name" value="Jelly Rolls"/>
    <property type="match status" value="1"/>
</dbReference>
<organism evidence="2 3">
    <name type="scientific">Virgisporangium aliadipatigenens</name>
    <dbReference type="NCBI Taxonomy" id="741659"/>
    <lineage>
        <taxon>Bacteria</taxon>
        <taxon>Bacillati</taxon>
        <taxon>Actinomycetota</taxon>
        <taxon>Actinomycetes</taxon>
        <taxon>Micromonosporales</taxon>
        <taxon>Micromonosporaceae</taxon>
        <taxon>Virgisporangium</taxon>
    </lineage>
</organism>
<protein>
    <recommendedName>
        <fullName evidence="4">Cytoplasmic protein</fullName>
    </recommendedName>
</protein>
<evidence type="ECO:0000313" key="3">
    <source>
        <dbReference type="Proteomes" id="UP000619260"/>
    </source>
</evidence>
<dbReference type="AlphaFoldDB" id="A0A8J4DSB3"/>
<name>A0A8J4DSB3_9ACTN</name>
<sequence length="118" mass="13041">MSHDDPTVTDPTLYKVIFENARVRVLEYRDHPGDRTHPHRHPDSVMVTLSAFRRRVTAGERQVDVDLAAGEARWVGAQEHIGENIGYSASHSIFIELKEPDPNPTPNAGTPLGPSAHG</sequence>
<dbReference type="EMBL" id="BOPF01000018">
    <property type="protein sequence ID" value="GIJ47996.1"/>
    <property type="molecule type" value="Genomic_DNA"/>
</dbReference>
<dbReference type="RefSeq" id="WP_203901486.1">
    <property type="nucleotide sequence ID" value="NZ_BOPF01000018.1"/>
</dbReference>
<reference evidence="2" key="1">
    <citation type="submission" date="2021-01" db="EMBL/GenBank/DDBJ databases">
        <title>Whole genome shotgun sequence of Virgisporangium aliadipatigenens NBRC 105644.</title>
        <authorList>
            <person name="Komaki H."/>
            <person name="Tamura T."/>
        </authorList>
    </citation>
    <scope>NUCLEOTIDE SEQUENCE</scope>
    <source>
        <strain evidence="2">NBRC 105644</strain>
    </source>
</reference>
<dbReference type="InterPro" id="IPR014710">
    <property type="entry name" value="RmlC-like_jellyroll"/>
</dbReference>
<dbReference type="InterPro" id="IPR011051">
    <property type="entry name" value="RmlC_Cupin_sf"/>
</dbReference>
<evidence type="ECO:0000313" key="2">
    <source>
        <dbReference type="EMBL" id="GIJ47996.1"/>
    </source>
</evidence>
<gene>
    <name evidence="2" type="ORF">Val02_48820</name>
</gene>
<feature type="region of interest" description="Disordered" evidence="1">
    <location>
        <begin position="97"/>
        <end position="118"/>
    </location>
</feature>
<dbReference type="SUPFAM" id="SSF51182">
    <property type="entry name" value="RmlC-like cupins"/>
    <property type="match status" value="1"/>
</dbReference>
<keyword evidence="3" id="KW-1185">Reference proteome</keyword>
<dbReference type="Proteomes" id="UP000619260">
    <property type="component" value="Unassembled WGS sequence"/>
</dbReference>
<evidence type="ECO:0000256" key="1">
    <source>
        <dbReference type="SAM" id="MobiDB-lite"/>
    </source>
</evidence>
<comment type="caution">
    <text evidence="2">The sequence shown here is derived from an EMBL/GenBank/DDBJ whole genome shotgun (WGS) entry which is preliminary data.</text>
</comment>
<proteinExistence type="predicted"/>
<accession>A0A8J4DSB3</accession>